<dbReference type="OrthoDB" id="9786771at2"/>
<reference evidence="6 7" key="1">
    <citation type="submission" date="2016-10" db="EMBL/GenBank/DDBJ databases">
        <authorList>
            <person name="de Groot N.N."/>
        </authorList>
    </citation>
    <scope>NUCLEOTIDE SEQUENCE [LARGE SCALE GENOMIC DNA]</scope>
    <source>
        <strain evidence="6">MBHS1</strain>
    </source>
</reference>
<dbReference type="RefSeq" id="WP_103919546.1">
    <property type="nucleotide sequence ID" value="NZ_FMSV02000369.1"/>
</dbReference>
<keyword evidence="7" id="KW-1185">Reference proteome</keyword>
<dbReference type="PANTHER" id="PTHR38099">
    <property type="entry name" value="LARGE RIBOSOMAL RNA SUBUNIT ACCUMULATION PROTEIN YCED"/>
    <property type="match status" value="1"/>
</dbReference>
<organism evidence="6 7">
    <name type="scientific">Candidatus Venteria ishoeyi</name>
    <dbReference type="NCBI Taxonomy" id="1899563"/>
    <lineage>
        <taxon>Bacteria</taxon>
        <taxon>Pseudomonadati</taxon>
        <taxon>Pseudomonadota</taxon>
        <taxon>Gammaproteobacteria</taxon>
        <taxon>Thiotrichales</taxon>
        <taxon>Thiotrichaceae</taxon>
        <taxon>Venteria</taxon>
    </lineage>
</organism>
<protein>
    <recommendedName>
        <fullName evidence="3">Large ribosomal RNA subunit accumulation protein YceD</fullName>
    </recommendedName>
    <alternativeName>
        <fullName evidence="5">23S rRNA accumulation protein YceD</fullName>
    </alternativeName>
</protein>
<comment type="similarity">
    <text evidence="2">Belongs to the DUF177 domain family.</text>
</comment>
<evidence type="ECO:0000256" key="3">
    <source>
        <dbReference type="ARBA" id="ARBA00015716"/>
    </source>
</evidence>
<gene>
    <name evidence="6" type="ORF">MBHS_01506</name>
</gene>
<comment type="function">
    <text evidence="1">Plays a role in synthesis, processing and/or stability of 23S rRNA.</text>
</comment>
<dbReference type="Pfam" id="PF02620">
    <property type="entry name" value="YceD"/>
    <property type="match status" value="1"/>
</dbReference>
<evidence type="ECO:0000256" key="2">
    <source>
        <dbReference type="ARBA" id="ARBA00010740"/>
    </source>
</evidence>
<dbReference type="PANTHER" id="PTHR38099:SF1">
    <property type="entry name" value="LARGE RIBOSOMAL RNA SUBUNIT ACCUMULATION PROTEIN YCED"/>
    <property type="match status" value="1"/>
</dbReference>
<dbReference type="GO" id="GO:0005829">
    <property type="term" value="C:cytosol"/>
    <property type="evidence" value="ECO:0007669"/>
    <property type="project" value="TreeGrafter"/>
</dbReference>
<evidence type="ECO:0000256" key="4">
    <source>
        <dbReference type="ARBA" id="ARBA00022517"/>
    </source>
</evidence>
<proteinExistence type="inferred from homology"/>
<keyword evidence="4" id="KW-0690">Ribosome biogenesis</keyword>
<accession>A0A1H6F8B1</accession>
<evidence type="ECO:0000313" key="6">
    <source>
        <dbReference type="EMBL" id="SEH05651.1"/>
    </source>
</evidence>
<evidence type="ECO:0000256" key="1">
    <source>
        <dbReference type="ARBA" id="ARBA00002868"/>
    </source>
</evidence>
<dbReference type="AlphaFoldDB" id="A0A1H6F8B1"/>
<dbReference type="Proteomes" id="UP000236724">
    <property type="component" value="Unassembled WGS sequence"/>
</dbReference>
<dbReference type="InterPro" id="IPR003772">
    <property type="entry name" value="YceD"/>
</dbReference>
<dbReference type="GO" id="GO:0042254">
    <property type="term" value="P:ribosome biogenesis"/>
    <property type="evidence" value="ECO:0007669"/>
    <property type="project" value="UniProtKB-KW"/>
</dbReference>
<dbReference type="InterPro" id="IPR039255">
    <property type="entry name" value="YceD_bac"/>
</dbReference>
<dbReference type="EMBL" id="FMSV02000369">
    <property type="protein sequence ID" value="SEH05651.1"/>
    <property type="molecule type" value="Genomic_DNA"/>
</dbReference>
<sequence>MPQKILPKKILNIQQWFDPLKFAERNAAIQETIILDSLPRFQPLVTESGGKIELDWQFGLLKRHIVVTGRWSARIPMSCQRCLQTVWLDLQQESKLCLLRPEESEEYVPEGFEPIMLEGERIKLAQLLEDELLLALPVAPVHQQCPDNQYQPIAEPEADIPETEAKTNPFQILESLKKSH</sequence>
<evidence type="ECO:0000256" key="5">
    <source>
        <dbReference type="ARBA" id="ARBA00031841"/>
    </source>
</evidence>
<evidence type="ECO:0000313" key="7">
    <source>
        <dbReference type="Proteomes" id="UP000236724"/>
    </source>
</evidence>
<name>A0A1H6F8B1_9GAMM</name>